<keyword evidence="3" id="KW-1185">Reference proteome</keyword>
<dbReference type="Proteomes" id="UP000752696">
    <property type="component" value="Unassembled WGS sequence"/>
</dbReference>
<dbReference type="PROSITE" id="PS50088">
    <property type="entry name" value="ANK_REPEAT"/>
    <property type="match status" value="1"/>
</dbReference>
<dbReference type="InterPro" id="IPR036770">
    <property type="entry name" value="Ankyrin_rpt-contain_sf"/>
</dbReference>
<dbReference type="PANTHER" id="PTHR24172:SF4">
    <property type="entry name" value="ANK_REP_REGION DOMAIN-CONTAINING PROTEIN"/>
    <property type="match status" value="1"/>
</dbReference>
<name>A0A6V7GXY4_9HYME</name>
<evidence type="ECO:0000313" key="3">
    <source>
        <dbReference type="Proteomes" id="UP000752696"/>
    </source>
</evidence>
<keyword evidence="1" id="KW-0040">ANK repeat</keyword>
<sequence length="244" mass="27089">ETCLPPVLDFKPSNIRIWIHNRDIGKLQQVLWEGHGNKLRMETSNNSRVKRFLEAVPFIMSTAKDVHAATVNNDLEGLRKKIEATSPIILCAKDSNGLNVLHKAAGLGHTEIAREILAKYPAVVEAQDNEGKTPLHYAAAAKDDGTLYNLITEYGADESKLDHKQKAPAFYKNRPSDVDQSLLTVIPEAPRVAGTSYPKHWDWRILEAEDAISRGMKKVSSADIDSAFGSAESTTKHFSRSMEQ</sequence>
<comment type="caution">
    <text evidence="2">The sequence shown here is derived from an EMBL/GenBank/DDBJ whole genome shotgun (WGS) entry which is preliminary data.</text>
</comment>
<organism evidence="2 3">
    <name type="scientific">Heterotrigona itama</name>
    <dbReference type="NCBI Taxonomy" id="395501"/>
    <lineage>
        <taxon>Eukaryota</taxon>
        <taxon>Metazoa</taxon>
        <taxon>Ecdysozoa</taxon>
        <taxon>Arthropoda</taxon>
        <taxon>Hexapoda</taxon>
        <taxon>Insecta</taxon>
        <taxon>Pterygota</taxon>
        <taxon>Neoptera</taxon>
        <taxon>Endopterygota</taxon>
        <taxon>Hymenoptera</taxon>
        <taxon>Apocrita</taxon>
        <taxon>Aculeata</taxon>
        <taxon>Apoidea</taxon>
        <taxon>Anthophila</taxon>
        <taxon>Apidae</taxon>
        <taxon>Heterotrigona</taxon>
    </lineage>
</organism>
<gene>
    <name evidence="2" type="ORF">MHI_LOCUS116574</name>
</gene>
<dbReference type="AlphaFoldDB" id="A0A6V7GXY4"/>
<accession>A0A6V7GXY4</accession>
<dbReference type="SUPFAM" id="SSF48403">
    <property type="entry name" value="Ankyrin repeat"/>
    <property type="match status" value="1"/>
</dbReference>
<dbReference type="Gene3D" id="1.25.40.20">
    <property type="entry name" value="Ankyrin repeat-containing domain"/>
    <property type="match status" value="1"/>
</dbReference>
<feature type="repeat" description="ANK" evidence="1">
    <location>
        <begin position="130"/>
        <end position="163"/>
    </location>
</feature>
<protein>
    <submittedName>
        <fullName evidence="2">Uncharacterized protein</fullName>
    </submittedName>
</protein>
<evidence type="ECO:0000256" key="1">
    <source>
        <dbReference type="PROSITE-ProRule" id="PRU00023"/>
    </source>
</evidence>
<dbReference type="InterPro" id="IPR002110">
    <property type="entry name" value="Ankyrin_rpt"/>
</dbReference>
<feature type="non-terminal residue" evidence="2">
    <location>
        <position position="1"/>
    </location>
</feature>
<evidence type="ECO:0000313" key="2">
    <source>
        <dbReference type="EMBL" id="CAD1469243.1"/>
    </source>
</evidence>
<dbReference type="PROSITE" id="PS50297">
    <property type="entry name" value="ANK_REP_REGION"/>
    <property type="match status" value="1"/>
</dbReference>
<dbReference type="OrthoDB" id="432281at2759"/>
<dbReference type="Pfam" id="PF12796">
    <property type="entry name" value="Ank_2"/>
    <property type="match status" value="1"/>
</dbReference>
<proteinExistence type="predicted"/>
<reference evidence="2" key="1">
    <citation type="submission" date="2020-07" db="EMBL/GenBank/DDBJ databases">
        <authorList>
            <person name="Nazaruddin N."/>
        </authorList>
    </citation>
    <scope>NUCLEOTIDE SEQUENCE</scope>
</reference>
<dbReference type="PANTHER" id="PTHR24172">
    <property type="entry name" value="ANK_REP_REGION DOMAIN-CONTAINING PROTEIN"/>
    <property type="match status" value="1"/>
</dbReference>
<feature type="non-terminal residue" evidence="2">
    <location>
        <position position="244"/>
    </location>
</feature>
<dbReference type="EMBL" id="CAJDYZ010002037">
    <property type="protein sequence ID" value="CAD1469243.1"/>
    <property type="molecule type" value="Genomic_DNA"/>
</dbReference>